<dbReference type="Proteomes" id="UP000886803">
    <property type="component" value="Unassembled WGS sequence"/>
</dbReference>
<name>A0A9D2M757_9FIRM</name>
<feature type="domain" description="DUF4340" evidence="2">
    <location>
        <begin position="79"/>
        <end position="235"/>
    </location>
</feature>
<reference evidence="3" key="1">
    <citation type="journal article" date="2021" name="PeerJ">
        <title>Extensive microbial diversity within the chicken gut microbiome revealed by metagenomics and culture.</title>
        <authorList>
            <person name="Gilroy R."/>
            <person name="Ravi A."/>
            <person name="Getino M."/>
            <person name="Pursley I."/>
            <person name="Horton D.L."/>
            <person name="Alikhan N.F."/>
            <person name="Baker D."/>
            <person name="Gharbi K."/>
            <person name="Hall N."/>
            <person name="Watson M."/>
            <person name="Adriaenssens E.M."/>
            <person name="Foster-Nyarko E."/>
            <person name="Jarju S."/>
            <person name="Secka A."/>
            <person name="Antonio M."/>
            <person name="Oren A."/>
            <person name="Chaudhuri R.R."/>
            <person name="La Ragione R."/>
            <person name="Hildebrand F."/>
            <person name="Pallen M.J."/>
        </authorList>
    </citation>
    <scope>NUCLEOTIDE SEQUENCE</scope>
    <source>
        <strain evidence="3">ChiBcec8-13705</strain>
    </source>
</reference>
<dbReference type="InterPro" id="IPR025641">
    <property type="entry name" value="DUF4340"/>
</dbReference>
<feature type="domain" description="DUF4340" evidence="2">
    <location>
        <begin position="240"/>
        <end position="335"/>
    </location>
</feature>
<dbReference type="EMBL" id="DWYG01000082">
    <property type="protein sequence ID" value="HJB41896.1"/>
    <property type="molecule type" value="Genomic_DNA"/>
</dbReference>
<feature type="region of interest" description="Disordered" evidence="1">
    <location>
        <begin position="69"/>
        <end position="93"/>
    </location>
</feature>
<proteinExistence type="predicted"/>
<comment type="caution">
    <text evidence="3">The sequence shown here is derived from an EMBL/GenBank/DDBJ whole genome shotgun (WGS) entry which is preliminary data.</text>
</comment>
<organism evidence="3 4">
    <name type="scientific">Candidatus Gemmiger avicola</name>
    <dbReference type="NCBI Taxonomy" id="2838605"/>
    <lineage>
        <taxon>Bacteria</taxon>
        <taxon>Bacillati</taxon>
        <taxon>Bacillota</taxon>
        <taxon>Clostridia</taxon>
        <taxon>Eubacteriales</taxon>
        <taxon>Gemmiger</taxon>
    </lineage>
</organism>
<reference evidence="3" key="2">
    <citation type="submission" date="2021-04" db="EMBL/GenBank/DDBJ databases">
        <authorList>
            <person name="Gilroy R."/>
        </authorList>
    </citation>
    <scope>NUCLEOTIDE SEQUENCE</scope>
    <source>
        <strain evidence="3">ChiBcec8-13705</strain>
    </source>
</reference>
<evidence type="ECO:0000256" key="1">
    <source>
        <dbReference type="SAM" id="MobiDB-lite"/>
    </source>
</evidence>
<dbReference type="AlphaFoldDB" id="A0A9D2M757"/>
<sequence length="364" mass="39311">MKAKKNKFLPLIVLAAVVVVLIVALAVLSNLEDEPEQTVALFSAEFSADDITAVAWQDEETDVVLDRTAADSEDEEDSWMLRSDPNLPIDSSTASTASDEIFNLTALRELPSDSETEDMGLDTPTMVLTIAIDGADPTATAEQAETATGETATGESALPEGVYTLTVGAENEITQAYYARASWNGALYTINSSDLSSICRTPQQLYAEQEITDIELEEVATMTLSTPTETLEFSYDGETWTLTDDPAYTLDQDLVEKMAATICDMQTAWTITDPEEDSVYGLDAPDATVTLVANDGSSITCRFGMVDPEDDSLCYLRSSAAEGVVYEVDSDHSSAYAYTKETLKGEESTAETAETSTEDITAEH</sequence>
<accession>A0A9D2M757</accession>
<evidence type="ECO:0000313" key="4">
    <source>
        <dbReference type="Proteomes" id="UP000886803"/>
    </source>
</evidence>
<gene>
    <name evidence="3" type="ORF">H9945_05290</name>
</gene>
<protein>
    <submittedName>
        <fullName evidence="3">DUF4340 domain-containing protein</fullName>
    </submittedName>
</protein>
<dbReference type="Pfam" id="PF14238">
    <property type="entry name" value="DUF4340"/>
    <property type="match status" value="2"/>
</dbReference>
<evidence type="ECO:0000259" key="2">
    <source>
        <dbReference type="Pfam" id="PF14238"/>
    </source>
</evidence>
<evidence type="ECO:0000313" key="3">
    <source>
        <dbReference type="EMBL" id="HJB41896.1"/>
    </source>
</evidence>
<feature type="compositionally biased region" description="Low complexity" evidence="1">
    <location>
        <begin position="350"/>
        <end position="364"/>
    </location>
</feature>
<feature type="region of interest" description="Disordered" evidence="1">
    <location>
        <begin position="343"/>
        <end position="364"/>
    </location>
</feature>